<keyword evidence="1" id="KW-0472">Membrane</keyword>
<name>M2VNH4_STUST</name>
<comment type="caution">
    <text evidence="2">The sequence shown here is derived from an EMBL/GenBank/DDBJ whole genome shotgun (WGS) entry which is preliminary data.</text>
</comment>
<sequence>MHKLRGHGPLLQRQHGFGLVAAMFLIIVIAGVIAAMWRMSATQTATNNLTLQQTRAYQAARAGLEWGISRFLNDETCTEPPFSVPGLDGFVVTVECPVGERVERNDLHEEDLQGIVIQRIVATAEYSSVGSPDYAYRKLSTVVELGREIP</sequence>
<dbReference type="Proteomes" id="UP000011700">
    <property type="component" value="Unassembled WGS sequence"/>
</dbReference>
<dbReference type="eggNOG" id="COG4726">
    <property type="taxonomic scope" value="Bacteria"/>
</dbReference>
<protein>
    <submittedName>
        <fullName evidence="2">Type IV pilus minor pilin MshP</fullName>
    </submittedName>
</protein>
<evidence type="ECO:0000313" key="2">
    <source>
        <dbReference type="EMBL" id="EME01154.1"/>
    </source>
</evidence>
<dbReference type="RefSeq" id="WP_003299179.1">
    <property type="nucleotide sequence ID" value="NZ_AOBS01000033.1"/>
</dbReference>
<dbReference type="AlphaFoldDB" id="M2VNH4"/>
<keyword evidence="1" id="KW-0812">Transmembrane</keyword>
<keyword evidence="1" id="KW-1133">Transmembrane helix</keyword>
<evidence type="ECO:0000313" key="3">
    <source>
        <dbReference type="Proteomes" id="UP000011700"/>
    </source>
</evidence>
<accession>M2VNH4</accession>
<feature type="transmembrane region" description="Helical" evidence="1">
    <location>
        <begin position="16"/>
        <end position="37"/>
    </location>
</feature>
<dbReference type="PATRIC" id="fig|1212548.4.peg.1070"/>
<organism evidence="2 3">
    <name type="scientific">Stutzerimonas stutzeri NF13</name>
    <dbReference type="NCBI Taxonomy" id="1212548"/>
    <lineage>
        <taxon>Bacteria</taxon>
        <taxon>Pseudomonadati</taxon>
        <taxon>Pseudomonadota</taxon>
        <taxon>Gammaproteobacteria</taxon>
        <taxon>Pseudomonadales</taxon>
        <taxon>Pseudomonadaceae</taxon>
        <taxon>Stutzerimonas</taxon>
    </lineage>
</organism>
<gene>
    <name evidence="2" type="ORF">B381_05621</name>
</gene>
<reference evidence="2 3" key="1">
    <citation type="journal article" date="2013" name="Genome Announc.">
        <title>Draft Genome of Pseudomonas stutzeri Strain NF13, a Nitrogen Fixer Isolated from the Galapagos Rift Hydrothermal Vent.</title>
        <authorList>
            <person name="Pena A."/>
            <person name="Busquets A."/>
            <person name="Gomila M."/>
            <person name="Mayol J."/>
            <person name="Bosch R."/>
            <person name="Nogales B."/>
            <person name="Garcia-Valdes E."/>
            <person name="Bennasar A."/>
            <person name="Lalucat J."/>
        </authorList>
    </citation>
    <scope>NUCLEOTIDE SEQUENCE [LARGE SCALE GENOMIC DNA]</scope>
    <source>
        <strain evidence="2 3">NF13</strain>
    </source>
</reference>
<dbReference type="EMBL" id="AOBS01000033">
    <property type="protein sequence ID" value="EME01154.1"/>
    <property type="molecule type" value="Genomic_DNA"/>
</dbReference>
<evidence type="ECO:0000256" key="1">
    <source>
        <dbReference type="SAM" id="Phobius"/>
    </source>
</evidence>
<proteinExistence type="predicted"/>